<name>A0A370C5C1_ASPNG</name>
<dbReference type="Proteomes" id="UP000253845">
    <property type="component" value="Unassembled WGS sequence"/>
</dbReference>
<evidence type="ECO:0000256" key="1">
    <source>
        <dbReference type="SAM" id="MobiDB-lite"/>
    </source>
</evidence>
<feature type="region of interest" description="Disordered" evidence="1">
    <location>
        <begin position="1"/>
        <end position="21"/>
    </location>
</feature>
<dbReference type="VEuPathDB" id="FungiDB:M747DRAFT_162246"/>
<reference evidence="2 3" key="1">
    <citation type="submission" date="2018-07" db="EMBL/GenBank/DDBJ databases">
        <title>Section-level genome sequencing of Aspergillus section Nigri to investigate inter- and intra-species variation.</title>
        <authorList>
            <consortium name="DOE Joint Genome Institute"/>
            <person name="Vesth T.C."/>
            <person name="Nybo J.L."/>
            <person name="Theobald S."/>
            <person name="Frisvad J.C."/>
            <person name="Larsen T.O."/>
            <person name="Nielsen K.F."/>
            <person name="Hoof J.B."/>
            <person name="Brandl J."/>
            <person name="Salamov A."/>
            <person name="Riley R."/>
            <person name="Gladden J.M."/>
            <person name="Phatale P."/>
            <person name="Nielsen M.T."/>
            <person name="Lyhne E.K."/>
            <person name="Kogle M.E."/>
            <person name="Strasser K."/>
            <person name="McDonnell E."/>
            <person name="Barry K."/>
            <person name="Clum A."/>
            <person name="Chen C."/>
            <person name="Nolan M."/>
            <person name="Sandor L."/>
            <person name="Kuo A."/>
            <person name="Lipzen A."/>
            <person name="Hainaut M."/>
            <person name="Drula E."/>
            <person name="Tsang A."/>
            <person name="Magnuson J.K."/>
            <person name="Henrissat B."/>
            <person name="Wiebenga A."/>
            <person name="Simmons B.A."/>
            <person name="Makela M.R."/>
            <person name="De vries R.P."/>
            <person name="Grigoriev I.V."/>
            <person name="Mortensen U.H."/>
            <person name="Baker S.E."/>
            <person name="Andersen M.R."/>
        </authorList>
    </citation>
    <scope>NUCLEOTIDE SEQUENCE [LARGE SCALE GENOMIC DNA]</scope>
    <source>
        <strain evidence="2 3">ATCC 13496</strain>
    </source>
</reference>
<gene>
    <name evidence="2" type="ORF">M747DRAFT_162246</name>
</gene>
<organism evidence="2 3">
    <name type="scientific">Aspergillus niger ATCC 13496</name>
    <dbReference type="NCBI Taxonomy" id="1353008"/>
    <lineage>
        <taxon>Eukaryota</taxon>
        <taxon>Fungi</taxon>
        <taxon>Dikarya</taxon>
        <taxon>Ascomycota</taxon>
        <taxon>Pezizomycotina</taxon>
        <taxon>Eurotiomycetes</taxon>
        <taxon>Eurotiomycetidae</taxon>
        <taxon>Eurotiales</taxon>
        <taxon>Aspergillaceae</taxon>
        <taxon>Aspergillus</taxon>
        <taxon>Aspergillus subgen. Circumdati</taxon>
    </lineage>
</organism>
<proteinExistence type="predicted"/>
<evidence type="ECO:0000313" key="2">
    <source>
        <dbReference type="EMBL" id="RDH23037.1"/>
    </source>
</evidence>
<dbReference type="EMBL" id="KZ851905">
    <property type="protein sequence ID" value="RDH23037.1"/>
    <property type="molecule type" value="Genomic_DNA"/>
</dbReference>
<accession>A0A370C5C1</accession>
<sequence>MLARGSELLEWRDRPSSYSEPRSSCQLSQLSMVFLHLPLSFLLTVRCNMHTVFGLLEHSAKRKYPSSVVGS</sequence>
<evidence type="ECO:0000313" key="3">
    <source>
        <dbReference type="Proteomes" id="UP000253845"/>
    </source>
</evidence>
<dbReference type="AlphaFoldDB" id="A0A370C5C1"/>
<protein>
    <submittedName>
        <fullName evidence="2">Uncharacterized protein</fullName>
    </submittedName>
</protein>